<name>A0A6G0R2B8_9STRA</name>
<dbReference type="Pfam" id="PF13540">
    <property type="entry name" value="RCC1_2"/>
    <property type="match status" value="1"/>
</dbReference>
<organism evidence="4 5">
    <name type="scientific">Phytophthora fragariae</name>
    <dbReference type="NCBI Taxonomy" id="53985"/>
    <lineage>
        <taxon>Eukaryota</taxon>
        <taxon>Sar</taxon>
        <taxon>Stramenopiles</taxon>
        <taxon>Oomycota</taxon>
        <taxon>Peronosporomycetes</taxon>
        <taxon>Peronosporales</taxon>
        <taxon>Peronosporaceae</taxon>
        <taxon>Phytophthora</taxon>
    </lineage>
</organism>
<feature type="region of interest" description="Disordered" evidence="3">
    <location>
        <begin position="680"/>
        <end position="790"/>
    </location>
</feature>
<dbReference type="Pfam" id="PF00415">
    <property type="entry name" value="RCC1"/>
    <property type="match status" value="3"/>
</dbReference>
<sequence length="868" mass="93112">MPAQTASEATTAVTASTIKRSGIGESLSPDTHEYTICLLGDWSHTKTSKTKSNADNSAHASAVHEIEADFDSPIVQVSCGSGWSCLLCEDGRAYSFGDNTYGQLGQDHERPHVTVPMPMSAPFCLQPRRRILRLSCGSAHGGFVLDAGDLYMFGCGSYGRLGTGDEDNTSVPTMVRMKWSTLLAAASGPTIHRKTQSSVVIVEDDDEVRFTDVSCGGRHTLTLAVRTQRGNSDSRRTTTKSKTSIISFGDGMNGRLGVGDEKDRHEGALLTTWLAASNVPGVGIAGNSGCMTPPTITAICAGSTHNLALSVTGDVFSWGNGVDGQLGHGAAVSEWVPRQIAFFKDLAVTAIGCGTAHSTATSRTGVIYTWGRGAEGQLGLDLEGDGTVDAVDKSVWVPHPVGILKGSAHRVTVRTMVAKRNMTLAIDDRDRMFVWGDNALEQLGLPLSVNTEHGTKSFLPRPRLLAYMDLRAPKSAACGSPSSSLSRVSSLRELVAAAKPDPIRLGLAHVEAGDRFTMLVFTTKPGISSSSNSETRETNSRTSPEVSPEPKGGNASVSKWNFSLVDELLPSAIPSREPAYYQFMVNYKVYIRPTVIKARDDDEESEADRELQRRSPRRRECRRSTLTRRGTPISTESTTTPEIRGCSTNNDDQVGNVSVSNSPAHVQGFDSWLDKRLNSPSKANMTGHSFANTPRFSPQSSKEEETRSASCSNSTKDNETSWMRTPARFPTKPQKPKSSFGRSLSTRRPTAFTRAPSSKKNGFAAGGSLPTKLSSNQESSPKQNQAKNSPLVIVPFGSSVESRFGATSSSSSSASTPIYPEKCSLRDRKAPQFTIGGGAEHFSLVVSRRLHHAKGTGPGPGTYDRHGG</sequence>
<feature type="compositionally biased region" description="Polar residues" evidence="3">
    <location>
        <begin position="771"/>
        <end position="788"/>
    </location>
</feature>
<protein>
    <submittedName>
        <fullName evidence="4">Uncharacterized protein</fullName>
    </submittedName>
</protein>
<feature type="repeat" description="RCC1" evidence="2">
    <location>
        <begin position="365"/>
        <end position="429"/>
    </location>
</feature>
<evidence type="ECO:0000313" key="5">
    <source>
        <dbReference type="Proteomes" id="UP000486351"/>
    </source>
</evidence>
<dbReference type="AlphaFoldDB" id="A0A6G0R2B8"/>
<evidence type="ECO:0000256" key="2">
    <source>
        <dbReference type="PROSITE-ProRule" id="PRU00235"/>
    </source>
</evidence>
<feature type="compositionally biased region" description="Polar residues" evidence="3">
    <location>
        <begin position="708"/>
        <end position="723"/>
    </location>
</feature>
<accession>A0A6G0R2B8</accession>
<feature type="compositionally biased region" description="Polar residues" evidence="3">
    <location>
        <begin position="736"/>
        <end position="748"/>
    </location>
</feature>
<dbReference type="PANTHER" id="PTHR22870:SF408">
    <property type="entry name" value="OS09G0560450 PROTEIN"/>
    <property type="match status" value="1"/>
</dbReference>
<feature type="repeat" description="RCC1" evidence="2">
    <location>
        <begin position="313"/>
        <end position="364"/>
    </location>
</feature>
<gene>
    <name evidence="4" type="ORF">PF008_g19835</name>
</gene>
<proteinExistence type="predicted"/>
<feature type="compositionally biased region" description="Low complexity" evidence="3">
    <location>
        <begin position="627"/>
        <end position="643"/>
    </location>
</feature>
<comment type="caution">
    <text evidence="4">The sequence shown here is derived from an EMBL/GenBank/DDBJ whole genome shotgun (WGS) entry which is preliminary data.</text>
</comment>
<evidence type="ECO:0000256" key="1">
    <source>
        <dbReference type="ARBA" id="ARBA00022737"/>
    </source>
</evidence>
<dbReference type="Proteomes" id="UP000486351">
    <property type="component" value="Unassembled WGS sequence"/>
</dbReference>
<feature type="region of interest" description="Disordered" evidence="3">
    <location>
        <begin position="526"/>
        <end position="557"/>
    </location>
</feature>
<evidence type="ECO:0000313" key="4">
    <source>
        <dbReference type="EMBL" id="KAE9313021.1"/>
    </source>
</evidence>
<dbReference type="Gene3D" id="2.130.10.30">
    <property type="entry name" value="Regulator of chromosome condensation 1/beta-lactamase-inhibitor protein II"/>
    <property type="match status" value="2"/>
</dbReference>
<feature type="compositionally biased region" description="Polar residues" evidence="3">
    <location>
        <begin position="646"/>
        <end position="662"/>
    </location>
</feature>
<dbReference type="InterPro" id="IPR000408">
    <property type="entry name" value="Reg_chr_condens"/>
</dbReference>
<dbReference type="PANTHER" id="PTHR22870">
    <property type="entry name" value="REGULATOR OF CHROMOSOME CONDENSATION"/>
    <property type="match status" value="1"/>
</dbReference>
<evidence type="ECO:0000256" key="3">
    <source>
        <dbReference type="SAM" id="MobiDB-lite"/>
    </source>
</evidence>
<dbReference type="PROSITE" id="PS50012">
    <property type="entry name" value="RCC1_3"/>
    <property type="match status" value="5"/>
</dbReference>
<feature type="repeat" description="RCC1" evidence="2">
    <location>
        <begin position="148"/>
        <end position="226"/>
    </location>
</feature>
<dbReference type="EMBL" id="QXFY01001631">
    <property type="protein sequence ID" value="KAE9313021.1"/>
    <property type="molecule type" value="Genomic_DNA"/>
</dbReference>
<dbReference type="PRINTS" id="PR00633">
    <property type="entry name" value="RCCNDNSATION"/>
</dbReference>
<feature type="compositionally biased region" description="Polar residues" evidence="3">
    <location>
        <begin position="680"/>
        <end position="700"/>
    </location>
</feature>
<feature type="region of interest" description="Disordered" evidence="3">
    <location>
        <begin position="599"/>
        <end position="662"/>
    </location>
</feature>
<keyword evidence="1" id="KW-0677">Repeat</keyword>
<dbReference type="SUPFAM" id="SSF50985">
    <property type="entry name" value="RCC1/BLIP-II"/>
    <property type="match status" value="1"/>
</dbReference>
<reference evidence="4 5" key="1">
    <citation type="submission" date="2018-09" db="EMBL/GenBank/DDBJ databases">
        <title>Genomic investigation of the strawberry pathogen Phytophthora fragariae indicates pathogenicity is determined by transcriptional variation in three key races.</title>
        <authorList>
            <person name="Adams T.M."/>
            <person name="Armitage A.D."/>
            <person name="Sobczyk M.K."/>
            <person name="Bates H.J."/>
            <person name="Dunwell J.M."/>
            <person name="Nellist C.F."/>
            <person name="Harrison R.J."/>
        </authorList>
    </citation>
    <scope>NUCLEOTIDE SEQUENCE [LARGE SCALE GENOMIC DNA]</scope>
    <source>
        <strain evidence="4 5">NOV-77</strain>
    </source>
</reference>
<dbReference type="InterPro" id="IPR009091">
    <property type="entry name" value="RCC1/BLIP-II"/>
</dbReference>
<feature type="repeat" description="RCC1" evidence="2">
    <location>
        <begin position="91"/>
        <end position="147"/>
    </location>
</feature>
<dbReference type="InterPro" id="IPR051210">
    <property type="entry name" value="Ub_ligase/GEF_domain"/>
</dbReference>
<feature type="repeat" description="RCC1" evidence="2">
    <location>
        <begin position="243"/>
        <end position="312"/>
    </location>
</feature>